<dbReference type="GO" id="GO:0015937">
    <property type="term" value="P:coenzyme A biosynthetic process"/>
    <property type="evidence" value="ECO:0007669"/>
    <property type="project" value="UniProtKB-UniRule"/>
</dbReference>
<dbReference type="EMBL" id="BONH01000023">
    <property type="protein sequence ID" value="GIF99852.1"/>
    <property type="molecule type" value="Genomic_DNA"/>
</dbReference>
<dbReference type="Proteomes" id="UP000659904">
    <property type="component" value="Unassembled WGS sequence"/>
</dbReference>
<dbReference type="NCBIfam" id="TIGR00521">
    <property type="entry name" value="coaBC_dfp"/>
    <property type="match status" value="1"/>
</dbReference>
<gene>
    <name evidence="3" type="primary">coaBC</name>
    <name evidence="7" type="ORF">Cci01nite_49460</name>
</gene>
<comment type="function">
    <text evidence="3">Catalyzes two sequential steps in the biosynthesis of coenzyme A. In the first step cysteine is conjugated to 4'-phosphopantothenate to form 4-phosphopantothenoylcysteine. In the second step the latter compound is decarboxylated to form 4'-phosphopantotheine.</text>
</comment>
<comment type="similarity">
    <text evidence="3 4">In the N-terminal section; belongs to the HFCD (homo-oligomeric flavin containing Cys decarboxylase) superfamily.</text>
</comment>
<dbReference type="Gene3D" id="3.40.50.10300">
    <property type="entry name" value="CoaB-like"/>
    <property type="match status" value="1"/>
</dbReference>
<keyword evidence="1 3" id="KW-0210">Decarboxylase</keyword>
<dbReference type="EC" id="6.3.2.5" evidence="3"/>
<feature type="binding site" evidence="3">
    <location>
        <position position="277"/>
    </location>
    <ligand>
        <name>CTP</name>
        <dbReference type="ChEBI" id="CHEBI:37563"/>
    </ligand>
</feature>
<dbReference type="HAMAP" id="MF_02225">
    <property type="entry name" value="CoaBC"/>
    <property type="match status" value="1"/>
</dbReference>
<dbReference type="InterPro" id="IPR005252">
    <property type="entry name" value="CoaBC"/>
</dbReference>
<accession>A0A8J3P145</accession>
<feature type="binding site" evidence="3">
    <location>
        <position position="342"/>
    </location>
    <ligand>
        <name>CTP</name>
        <dbReference type="ChEBI" id="CHEBI:37563"/>
    </ligand>
</feature>
<feature type="region of interest" description="Phosphopantothenate--cysteine ligase" evidence="3">
    <location>
        <begin position="189"/>
        <end position="397"/>
    </location>
</feature>
<dbReference type="InterPro" id="IPR036551">
    <property type="entry name" value="Flavin_trans-like"/>
</dbReference>
<dbReference type="RefSeq" id="WP_120320112.1">
    <property type="nucleotide sequence ID" value="NZ_BONH01000023.1"/>
</dbReference>
<dbReference type="Pfam" id="PF02441">
    <property type="entry name" value="Flavoprotein"/>
    <property type="match status" value="1"/>
</dbReference>
<keyword evidence="8" id="KW-1185">Reference proteome</keyword>
<comment type="pathway">
    <text evidence="3 4">Cofactor biosynthesis; coenzyme A biosynthesis; CoA from (R)-pantothenate: step 3/5.</text>
</comment>
<comment type="function">
    <text evidence="4">Catalyzes two steps in the biosynthesis of coenzyme A. In the first step cysteine is conjugated to 4'-phosphopantothenate to form 4-phosphopantothenoylcysteine, in the latter compound is decarboxylated to form 4'-phosphopantotheine.</text>
</comment>
<comment type="catalytic activity">
    <reaction evidence="3 4">
        <text>N-[(R)-4-phosphopantothenoyl]-L-cysteine + H(+) = (R)-4'-phosphopantetheine + CO2</text>
        <dbReference type="Rhea" id="RHEA:16793"/>
        <dbReference type="ChEBI" id="CHEBI:15378"/>
        <dbReference type="ChEBI" id="CHEBI:16526"/>
        <dbReference type="ChEBI" id="CHEBI:59458"/>
        <dbReference type="ChEBI" id="CHEBI:61723"/>
        <dbReference type="EC" id="4.1.1.36"/>
    </reaction>
</comment>
<evidence type="ECO:0000313" key="7">
    <source>
        <dbReference type="EMBL" id="GIF99852.1"/>
    </source>
</evidence>
<evidence type="ECO:0000256" key="1">
    <source>
        <dbReference type="ARBA" id="ARBA00022793"/>
    </source>
</evidence>
<dbReference type="EC" id="4.1.1.36" evidence="3"/>
<comment type="catalytic activity">
    <reaction evidence="3 4">
        <text>(R)-4'-phosphopantothenate + L-cysteine + CTP = N-[(R)-4-phosphopantothenoyl]-L-cysteine + CMP + diphosphate + H(+)</text>
        <dbReference type="Rhea" id="RHEA:19397"/>
        <dbReference type="ChEBI" id="CHEBI:10986"/>
        <dbReference type="ChEBI" id="CHEBI:15378"/>
        <dbReference type="ChEBI" id="CHEBI:33019"/>
        <dbReference type="ChEBI" id="CHEBI:35235"/>
        <dbReference type="ChEBI" id="CHEBI:37563"/>
        <dbReference type="ChEBI" id="CHEBI:59458"/>
        <dbReference type="ChEBI" id="CHEBI:60377"/>
        <dbReference type="EC" id="6.3.2.5"/>
    </reaction>
</comment>
<dbReference type="PANTHER" id="PTHR14359:SF6">
    <property type="entry name" value="PHOSPHOPANTOTHENOYLCYSTEINE DECARBOXYLASE"/>
    <property type="match status" value="1"/>
</dbReference>
<comment type="caution">
    <text evidence="7">The sequence shown here is derived from an EMBL/GenBank/DDBJ whole genome shotgun (WGS) entry which is preliminary data.</text>
</comment>
<name>A0A8J3P145_9ACTN</name>
<reference evidence="7 8" key="1">
    <citation type="submission" date="2021-01" db="EMBL/GenBank/DDBJ databases">
        <title>Whole genome shotgun sequence of Catellatospora citrea NBRC 14495.</title>
        <authorList>
            <person name="Komaki H."/>
            <person name="Tamura T."/>
        </authorList>
    </citation>
    <scope>NUCLEOTIDE SEQUENCE [LARGE SCALE GENOMIC DNA]</scope>
    <source>
        <strain evidence="7 8">NBRC 14495</strain>
    </source>
</reference>
<dbReference type="AlphaFoldDB" id="A0A8J3P145"/>
<dbReference type="GO" id="GO:0010181">
    <property type="term" value="F:FMN binding"/>
    <property type="evidence" value="ECO:0007669"/>
    <property type="project" value="UniProtKB-UniRule"/>
</dbReference>
<comment type="pathway">
    <text evidence="3 4">Cofactor biosynthesis; coenzyme A biosynthesis; CoA from (R)-pantothenate: step 2/5.</text>
</comment>
<keyword evidence="2 3" id="KW-0456">Lyase</keyword>
<sequence length="397" mass="41514">MARVVLGVGGGIAAYKACELLRLLTESGHSVRVVPTASALRFVGAPTWEALSGQPAATEVWSDVPQVPHVKLGQTADLVLVVPATADLLAKAAHGMADDLLTNTLLTARCPVLFAPAMHTEMWEHPATADNVATLRRRGALVIEPAVGRLTGKDTGKGRLPDPEQIFEVALRVLSRGVAPRADLAGRHVVVTAGGTREPLDPVRFLGNHSSGKQGYAFARTAIARGARVTLVAANVSLPTPAGVDLVRVGTTAEMRDAVIGAAKEADAVVMAAAPADFRPAAYADQKIKKSADGDAPVIELTVNPDIAAEVGAGKRPGQVLVAFAAETHDALEHARGKLVRKRADLIVVNEVGVDKVFGADHNEAVVLGADGSRRELPSRSKDDLADAVWDQVVTLL</sequence>
<evidence type="ECO:0000256" key="2">
    <source>
        <dbReference type="ARBA" id="ARBA00023239"/>
    </source>
</evidence>
<evidence type="ECO:0000259" key="6">
    <source>
        <dbReference type="Pfam" id="PF04127"/>
    </source>
</evidence>
<dbReference type="InterPro" id="IPR007085">
    <property type="entry name" value="DNA/pantothenate-metab_flavo_C"/>
</dbReference>
<comment type="similarity">
    <text evidence="3 4">In the C-terminal section; belongs to the PPC synthetase family.</text>
</comment>
<keyword evidence="3" id="KW-0479">Metal-binding</keyword>
<comment type="caution">
    <text evidence="3">Lacks conserved residue(s) required for the propagation of feature annotation.</text>
</comment>
<feature type="binding site" evidence="3">
    <location>
        <position position="287"/>
    </location>
    <ligand>
        <name>CTP</name>
        <dbReference type="ChEBI" id="CHEBI:37563"/>
    </ligand>
</feature>
<comment type="cofactor">
    <cofactor evidence="3">
        <name>Mg(2+)</name>
        <dbReference type="ChEBI" id="CHEBI:18420"/>
    </cofactor>
</comment>
<dbReference type="GO" id="GO:0004633">
    <property type="term" value="F:phosphopantothenoylcysteine decarboxylase activity"/>
    <property type="evidence" value="ECO:0007669"/>
    <property type="project" value="UniProtKB-UniRule"/>
</dbReference>
<dbReference type="SUPFAM" id="SSF52507">
    <property type="entry name" value="Homo-oligomeric flavin-containing Cys decarboxylases, HFCD"/>
    <property type="match status" value="1"/>
</dbReference>
<evidence type="ECO:0000256" key="4">
    <source>
        <dbReference type="RuleBase" id="RU364078"/>
    </source>
</evidence>
<feature type="binding site" evidence="3">
    <location>
        <position position="338"/>
    </location>
    <ligand>
        <name>CTP</name>
        <dbReference type="ChEBI" id="CHEBI:37563"/>
    </ligand>
</feature>
<feature type="region of interest" description="Phosphopantothenoylcysteine decarboxylase" evidence="3">
    <location>
        <begin position="1"/>
        <end position="188"/>
    </location>
</feature>
<feature type="domain" description="Flavoprotein" evidence="5">
    <location>
        <begin position="3"/>
        <end position="172"/>
    </location>
</feature>
<dbReference type="UniPathway" id="UPA00241">
    <property type="reaction ID" value="UER00353"/>
</dbReference>
<keyword evidence="3 4" id="KW-0285">Flavoprotein</keyword>
<keyword evidence="3" id="KW-0460">Magnesium</keyword>
<feature type="binding site" evidence="3">
    <location>
        <position position="324"/>
    </location>
    <ligand>
        <name>CTP</name>
        <dbReference type="ChEBI" id="CHEBI:37563"/>
    </ligand>
</feature>
<dbReference type="Pfam" id="PF04127">
    <property type="entry name" value="DFP"/>
    <property type="match status" value="1"/>
</dbReference>
<dbReference type="GO" id="GO:0015941">
    <property type="term" value="P:pantothenate catabolic process"/>
    <property type="evidence" value="ECO:0007669"/>
    <property type="project" value="InterPro"/>
</dbReference>
<dbReference type="SUPFAM" id="SSF102645">
    <property type="entry name" value="CoaB-like"/>
    <property type="match status" value="1"/>
</dbReference>
<evidence type="ECO:0000313" key="8">
    <source>
        <dbReference type="Proteomes" id="UP000659904"/>
    </source>
</evidence>
<comment type="cofactor">
    <cofactor evidence="3">
        <name>FMN</name>
        <dbReference type="ChEBI" id="CHEBI:58210"/>
    </cofactor>
    <text evidence="3">Binds 1 FMN per subunit.</text>
</comment>
<evidence type="ECO:0000259" key="5">
    <source>
        <dbReference type="Pfam" id="PF02441"/>
    </source>
</evidence>
<keyword evidence="3" id="KW-0511">Multifunctional enzyme</keyword>
<dbReference type="Gene3D" id="3.40.50.1950">
    <property type="entry name" value="Flavin prenyltransferase-like"/>
    <property type="match status" value="1"/>
</dbReference>
<feature type="domain" description="DNA/pantothenate metabolism flavoprotein C-terminal" evidence="6">
    <location>
        <begin position="184"/>
        <end position="395"/>
    </location>
</feature>
<keyword evidence="3 4" id="KW-0288">FMN</keyword>
<protein>
    <recommendedName>
        <fullName evidence="3">Coenzyme A biosynthesis bifunctional protein CoaBC</fullName>
    </recommendedName>
    <alternativeName>
        <fullName evidence="3">DNA/pantothenate metabolism flavoprotein</fullName>
    </alternativeName>
    <alternativeName>
        <fullName evidence="3">Phosphopantothenoylcysteine synthetase/decarboxylase</fullName>
        <shortName evidence="3">PPCS-PPCDC</shortName>
    </alternativeName>
    <domain>
        <recommendedName>
            <fullName evidence="3">Phosphopantothenoylcysteine decarboxylase</fullName>
            <shortName evidence="3">PPC decarboxylase</shortName>
            <shortName evidence="3">PPC-DC</shortName>
            <ecNumber evidence="3">4.1.1.36</ecNumber>
        </recommendedName>
        <alternativeName>
            <fullName evidence="3">CoaC</fullName>
        </alternativeName>
    </domain>
    <domain>
        <recommendedName>
            <fullName evidence="3">Phosphopantothenate--cysteine ligase</fullName>
            <ecNumber evidence="3">6.3.2.5</ecNumber>
        </recommendedName>
        <alternativeName>
            <fullName evidence="3">CoaB</fullName>
        </alternativeName>
        <alternativeName>
            <fullName evidence="3">Phosphopantothenoylcysteine synthetase</fullName>
            <shortName evidence="3">PPC synthetase</shortName>
            <shortName evidence="3">PPC-S</shortName>
        </alternativeName>
    </domain>
</protein>
<dbReference type="GO" id="GO:0004632">
    <property type="term" value="F:phosphopantothenate--cysteine ligase activity"/>
    <property type="evidence" value="ECO:0007669"/>
    <property type="project" value="UniProtKB-UniRule"/>
</dbReference>
<dbReference type="GO" id="GO:0046872">
    <property type="term" value="F:metal ion binding"/>
    <property type="evidence" value="ECO:0007669"/>
    <property type="project" value="UniProtKB-KW"/>
</dbReference>
<proteinExistence type="inferred from homology"/>
<dbReference type="PANTHER" id="PTHR14359">
    <property type="entry name" value="HOMO-OLIGOMERIC FLAVIN CONTAINING CYS DECARBOXYLASE FAMILY"/>
    <property type="match status" value="1"/>
</dbReference>
<organism evidence="7 8">
    <name type="scientific">Catellatospora citrea</name>
    <dbReference type="NCBI Taxonomy" id="53366"/>
    <lineage>
        <taxon>Bacteria</taxon>
        <taxon>Bacillati</taxon>
        <taxon>Actinomycetota</taxon>
        <taxon>Actinomycetes</taxon>
        <taxon>Micromonosporales</taxon>
        <taxon>Micromonosporaceae</taxon>
        <taxon>Catellatospora</taxon>
    </lineage>
</organism>
<dbReference type="InterPro" id="IPR003382">
    <property type="entry name" value="Flavoprotein"/>
</dbReference>
<evidence type="ECO:0000256" key="3">
    <source>
        <dbReference type="HAMAP-Rule" id="MF_02225"/>
    </source>
</evidence>
<dbReference type="InterPro" id="IPR035929">
    <property type="entry name" value="CoaB-like_sf"/>
</dbReference>
<keyword evidence="3 4" id="KW-0436">Ligase</keyword>
<dbReference type="GO" id="GO:0071513">
    <property type="term" value="C:phosphopantothenoylcysteine decarboxylase complex"/>
    <property type="evidence" value="ECO:0007669"/>
    <property type="project" value="TreeGrafter"/>
</dbReference>